<gene>
    <name evidence="8" type="ORF">CR103_09900</name>
</gene>
<accession>A0A2G8T1U4</accession>
<dbReference type="GO" id="GO:0006508">
    <property type="term" value="P:proteolysis"/>
    <property type="evidence" value="ECO:0007669"/>
    <property type="project" value="UniProtKB-KW"/>
</dbReference>
<keyword evidence="3" id="KW-0378">Hydrolase</keyword>
<evidence type="ECO:0000256" key="6">
    <source>
        <dbReference type="RuleBase" id="RU003797"/>
    </source>
</evidence>
<dbReference type="InterPro" id="IPR020891">
    <property type="entry name" value="UPF0758_CS"/>
</dbReference>
<dbReference type="GO" id="GO:0008237">
    <property type="term" value="F:metallopeptidase activity"/>
    <property type="evidence" value="ECO:0007669"/>
    <property type="project" value="UniProtKB-KW"/>
</dbReference>
<keyword evidence="5" id="KW-0482">Metalloprotease</keyword>
<dbReference type="InterPro" id="IPR010994">
    <property type="entry name" value="RuvA_2-like"/>
</dbReference>
<dbReference type="PROSITE" id="PS01302">
    <property type="entry name" value="UPF0758"/>
    <property type="match status" value="1"/>
</dbReference>
<protein>
    <recommendedName>
        <fullName evidence="7">MPN domain-containing protein</fullName>
    </recommendedName>
</protein>
<evidence type="ECO:0000313" key="8">
    <source>
        <dbReference type="EMBL" id="PIL40025.1"/>
    </source>
</evidence>
<dbReference type="InterPro" id="IPR037518">
    <property type="entry name" value="MPN"/>
</dbReference>
<dbReference type="PANTHER" id="PTHR30471">
    <property type="entry name" value="DNA REPAIR PROTEIN RADC"/>
    <property type="match status" value="1"/>
</dbReference>
<evidence type="ECO:0000256" key="3">
    <source>
        <dbReference type="ARBA" id="ARBA00022801"/>
    </source>
</evidence>
<organism evidence="8 9">
    <name type="scientific">Massilia psychrophila</name>
    <dbReference type="NCBI Taxonomy" id="1603353"/>
    <lineage>
        <taxon>Bacteria</taxon>
        <taxon>Pseudomonadati</taxon>
        <taxon>Pseudomonadota</taxon>
        <taxon>Betaproteobacteria</taxon>
        <taxon>Burkholderiales</taxon>
        <taxon>Oxalobacteraceae</taxon>
        <taxon>Telluria group</taxon>
        <taxon>Massilia</taxon>
    </lineage>
</organism>
<evidence type="ECO:0000256" key="1">
    <source>
        <dbReference type="ARBA" id="ARBA00022670"/>
    </source>
</evidence>
<dbReference type="InterPro" id="IPR025657">
    <property type="entry name" value="RadC_JAB"/>
</dbReference>
<evidence type="ECO:0000313" key="9">
    <source>
        <dbReference type="Proteomes" id="UP000228593"/>
    </source>
</evidence>
<name>A0A2G8T1U4_9BURK</name>
<comment type="similarity">
    <text evidence="6">Belongs to the UPF0758 family.</text>
</comment>
<proteinExistence type="inferred from homology"/>
<dbReference type="SUPFAM" id="SSF47781">
    <property type="entry name" value="RuvA domain 2-like"/>
    <property type="match status" value="1"/>
</dbReference>
<keyword evidence="2" id="KW-0479">Metal-binding</keyword>
<dbReference type="Gene3D" id="3.40.140.10">
    <property type="entry name" value="Cytidine Deaminase, domain 2"/>
    <property type="match status" value="1"/>
</dbReference>
<dbReference type="RefSeq" id="WP_099915836.1">
    <property type="nucleotide sequence ID" value="NZ_BMHS01000014.1"/>
</dbReference>
<dbReference type="Proteomes" id="UP000228593">
    <property type="component" value="Unassembled WGS sequence"/>
</dbReference>
<dbReference type="Pfam" id="PF04002">
    <property type="entry name" value="RadC"/>
    <property type="match status" value="1"/>
</dbReference>
<evidence type="ECO:0000256" key="4">
    <source>
        <dbReference type="ARBA" id="ARBA00022833"/>
    </source>
</evidence>
<dbReference type="EMBL" id="PDOB01000012">
    <property type="protein sequence ID" value="PIL40025.1"/>
    <property type="molecule type" value="Genomic_DNA"/>
</dbReference>
<dbReference type="CDD" id="cd08071">
    <property type="entry name" value="MPN_DUF2466"/>
    <property type="match status" value="1"/>
</dbReference>
<dbReference type="PROSITE" id="PS50249">
    <property type="entry name" value="MPN"/>
    <property type="match status" value="1"/>
</dbReference>
<feature type="domain" description="MPN" evidence="7">
    <location>
        <begin position="103"/>
        <end position="225"/>
    </location>
</feature>
<dbReference type="NCBIfam" id="NF000642">
    <property type="entry name" value="PRK00024.1"/>
    <property type="match status" value="1"/>
</dbReference>
<dbReference type="GO" id="GO:0046872">
    <property type="term" value="F:metal ion binding"/>
    <property type="evidence" value="ECO:0007669"/>
    <property type="project" value="UniProtKB-KW"/>
</dbReference>
<dbReference type="OrthoDB" id="9804482at2"/>
<comment type="caution">
    <text evidence="8">The sequence shown here is derived from an EMBL/GenBank/DDBJ whole genome shotgun (WGS) entry which is preliminary data.</text>
</comment>
<keyword evidence="9" id="KW-1185">Reference proteome</keyword>
<dbReference type="InterPro" id="IPR046778">
    <property type="entry name" value="UPF0758_N"/>
</dbReference>
<keyword evidence="1" id="KW-0645">Protease</keyword>
<dbReference type="InterPro" id="IPR001405">
    <property type="entry name" value="UPF0758"/>
</dbReference>
<evidence type="ECO:0000259" key="7">
    <source>
        <dbReference type="PROSITE" id="PS50249"/>
    </source>
</evidence>
<evidence type="ECO:0000256" key="2">
    <source>
        <dbReference type="ARBA" id="ARBA00022723"/>
    </source>
</evidence>
<keyword evidence="4" id="KW-0862">Zinc</keyword>
<evidence type="ECO:0000256" key="5">
    <source>
        <dbReference type="ARBA" id="ARBA00023049"/>
    </source>
</evidence>
<dbReference type="Pfam" id="PF20582">
    <property type="entry name" value="UPF0758_N"/>
    <property type="match status" value="1"/>
</dbReference>
<sequence>MGINDWPRHERPRERLIAEGPRALSNAELLAVFLRVGVKGSSAVQLGEQLLARFGGSISTMFGASLAEFSTLNGLGPAKFAQLQAVMELAQRAVREQIPSGQTLGSPEAVKLYLRMTFSRRAHESFVVLFLDVKNRLIMCEEMFRGTLTHTSVYPREVVKAALKHNAAGLLLAHNHPSGSPEPSESDLVLTRSLVQALALVDVRILDHFVVAGPHVHSFAEHGQM</sequence>
<dbReference type="NCBIfam" id="TIGR00608">
    <property type="entry name" value="radc"/>
    <property type="match status" value="1"/>
</dbReference>
<dbReference type="PANTHER" id="PTHR30471:SF3">
    <property type="entry name" value="UPF0758 PROTEIN YEES-RELATED"/>
    <property type="match status" value="1"/>
</dbReference>
<dbReference type="AlphaFoldDB" id="A0A2G8T1U4"/>
<reference evidence="8 9" key="1">
    <citation type="submission" date="2017-10" db="EMBL/GenBank/DDBJ databases">
        <title>Massilia psychrophilum sp. nov., a novel purple-pigmented bacterium isolated from Tianshan glacier, Xinjiang Municipality, China.</title>
        <authorList>
            <person name="Wang H."/>
        </authorList>
    </citation>
    <scope>NUCLEOTIDE SEQUENCE [LARGE SCALE GENOMIC DNA]</scope>
    <source>
        <strain evidence="8 9">JCM 30813</strain>
    </source>
</reference>